<dbReference type="InterPro" id="IPR003780">
    <property type="entry name" value="COX15/CtaA_fam"/>
</dbReference>
<dbReference type="AlphaFoldDB" id="A0AAW0LRY4"/>
<comment type="subcellular location">
    <subcellularLocation>
        <location evidence="2">Membrane</location>
        <topology evidence="2">Multi-pass membrane protein</topology>
    </subcellularLocation>
</comment>
<dbReference type="PANTHER" id="PTHR23289">
    <property type="entry name" value="CYTOCHROME C OXIDASE ASSEMBLY PROTEIN COX15"/>
    <property type="match status" value="1"/>
</dbReference>
<proteinExistence type="predicted"/>
<keyword evidence="7" id="KW-0408">Iron</keyword>
<name>A0AAW0LRY4_QUESU</name>
<evidence type="ECO:0000256" key="8">
    <source>
        <dbReference type="ARBA" id="ARBA00023133"/>
    </source>
</evidence>
<dbReference type="GO" id="GO:0005743">
    <property type="term" value="C:mitochondrial inner membrane"/>
    <property type="evidence" value="ECO:0007669"/>
    <property type="project" value="TreeGrafter"/>
</dbReference>
<keyword evidence="5 12" id="KW-1133">Transmembrane helix</keyword>
<comment type="cofactor">
    <cofactor evidence="1">
        <name>heme b</name>
        <dbReference type="ChEBI" id="CHEBI:60344"/>
    </cofactor>
</comment>
<accession>A0AAW0LRY4</accession>
<organism evidence="13 14">
    <name type="scientific">Quercus suber</name>
    <name type="common">Cork oak</name>
    <dbReference type="NCBI Taxonomy" id="58331"/>
    <lineage>
        <taxon>Eukaryota</taxon>
        <taxon>Viridiplantae</taxon>
        <taxon>Streptophyta</taxon>
        <taxon>Embryophyta</taxon>
        <taxon>Tracheophyta</taxon>
        <taxon>Spermatophyta</taxon>
        <taxon>Magnoliopsida</taxon>
        <taxon>eudicotyledons</taxon>
        <taxon>Gunneridae</taxon>
        <taxon>Pentapetalae</taxon>
        <taxon>rosids</taxon>
        <taxon>fabids</taxon>
        <taxon>Fagales</taxon>
        <taxon>Fagaceae</taxon>
        <taxon>Quercus</taxon>
    </lineage>
</organism>
<comment type="caution">
    <text evidence="13">The sequence shown here is derived from an EMBL/GenBank/DDBJ whole genome shotgun (WGS) entry which is preliminary data.</text>
</comment>
<evidence type="ECO:0000256" key="6">
    <source>
        <dbReference type="ARBA" id="ARBA00023002"/>
    </source>
</evidence>
<keyword evidence="9 12" id="KW-0472">Membrane</keyword>
<dbReference type="GO" id="GO:0006784">
    <property type="term" value="P:heme A biosynthetic process"/>
    <property type="evidence" value="ECO:0007669"/>
    <property type="project" value="InterPro"/>
</dbReference>
<keyword evidence="3 12" id="KW-0812">Transmembrane</keyword>
<reference evidence="13 14" key="1">
    <citation type="journal article" date="2018" name="Sci. Data">
        <title>The draft genome sequence of cork oak.</title>
        <authorList>
            <person name="Ramos A.M."/>
            <person name="Usie A."/>
            <person name="Barbosa P."/>
            <person name="Barros P.M."/>
            <person name="Capote T."/>
            <person name="Chaves I."/>
            <person name="Simoes F."/>
            <person name="Abreu I."/>
            <person name="Carrasquinho I."/>
            <person name="Faro C."/>
            <person name="Guimaraes J.B."/>
            <person name="Mendonca D."/>
            <person name="Nobrega F."/>
            <person name="Rodrigues L."/>
            <person name="Saibo N.J.M."/>
            <person name="Varela M.C."/>
            <person name="Egas C."/>
            <person name="Matos J."/>
            <person name="Miguel C.M."/>
            <person name="Oliveira M.M."/>
            <person name="Ricardo C.P."/>
            <person name="Goncalves S."/>
        </authorList>
    </citation>
    <scope>NUCLEOTIDE SEQUENCE [LARGE SCALE GENOMIC DNA]</scope>
    <source>
        <strain evidence="14">cv. HL8</strain>
    </source>
</reference>
<dbReference type="Pfam" id="PF02628">
    <property type="entry name" value="COX15-CtaA"/>
    <property type="match status" value="1"/>
</dbReference>
<evidence type="ECO:0000313" key="14">
    <source>
        <dbReference type="Proteomes" id="UP000237347"/>
    </source>
</evidence>
<comment type="catalytic activity">
    <reaction evidence="11">
        <text>Fe(II)-heme o + 2 A + H2O = Fe(II)-heme a + 2 AH2</text>
        <dbReference type="Rhea" id="RHEA:63388"/>
        <dbReference type="ChEBI" id="CHEBI:13193"/>
        <dbReference type="ChEBI" id="CHEBI:15377"/>
        <dbReference type="ChEBI" id="CHEBI:17499"/>
        <dbReference type="ChEBI" id="CHEBI:60530"/>
        <dbReference type="ChEBI" id="CHEBI:61715"/>
        <dbReference type="EC" id="1.17.99.9"/>
    </reaction>
    <physiologicalReaction direction="left-to-right" evidence="11">
        <dbReference type="Rhea" id="RHEA:63389"/>
    </physiologicalReaction>
</comment>
<gene>
    <name evidence="13" type="primary">COX15_0</name>
    <name evidence="13" type="ORF">CFP56_034502</name>
</gene>
<evidence type="ECO:0000256" key="5">
    <source>
        <dbReference type="ARBA" id="ARBA00022989"/>
    </source>
</evidence>
<keyword evidence="8" id="KW-0350">Heme biosynthesis</keyword>
<evidence type="ECO:0000256" key="1">
    <source>
        <dbReference type="ARBA" id="ARBA00001970"/>
    </source>
</evidence>
<evidence type="ECO:0000256" key="11">
    <source>
        <dbReference type="ARBA" id="ARBA00048044"/>
    </source>
</evidence>
<dbReference type="GO" id="GO:0016653">
    <property type="term" value="F:oxidoreductase activity, acting on NAD(P)H, heme protein as acceptor"/>
    <property type="evidence" value="ECO:0007669"/>
    <property type="project" value="TreeGrafter"/>
</dbReference>
<dbReference type="GO" id="GO:0046872">
    <property type="term" value="F:metal ion binding"/>
    <property type="evidence" value="ECO:0007669"/>
    <property type="project" value="UniProtKB-KW"/>
</dbReference>
<evidence type="ECO:0000256" key="2">
    <source>
        <dbReference type="ARBA" id="ARBA00004141"/>
    </source>
</evidence>
<dbReference type="EMBL" id="PKMF04000061">
    <property type="protein sequence ID" value="KAK7853793.1"/>
    <property type="molecule type" value="Genomic_DNA"/>
</dbReference>
<comment type="pathway">
    <text evidence="10">Porphyrin-containing compound metabolism; heme A biosynthesis; heme A from heme O: step 1/1.</text>
</comment>
<dbReference type="PANTHER" id="PTHR23289:SF2">
    <property type="entry name" value="CYTOCHROME C OXIDASE ASSEMBLY PROTEIN COX15 HOMOLOG"/>
    <property type="match status" value="1"/>
</dbReference>
<keyword evidence="6" id="KW-0560">Oxidoreductase</keyword>
<dbReference type="GO" id="GO:0120547">
    <property type="term" value="F:heme A synthase activity"/>
    <property type="evidence" value="ECO:0007669"/>
    <property type="project" value="UniProtKB-EC"/>
</dbReference>
<feature type="transmembrane region" description="Helical" evidence="12">
    <location>
        <begin position="6"/>
        <end position="26"/>
    </location>
</feature>
<keyword evidence="14" id="KW-1185">Reference proteome</keyword>
<evidence type="ECO:0000256" key="9">
    <source>
        <dbReference type="ARBA" id="ARBA00023136"/>
    </source>
</evidence>
<dbReference type="InterPro" id="IPR023754">
    <property type="entry name" value="HemeA_Synthase_type2"/>
</dbReference>
<protein>
    <submittedName>
        <fullName evidence="13">Cytochrome c oxidase assembly protein cox15</fullName>
    </submittedName>
</protein>
<evidence type="ECO:0000256" key="3">
    <source>
        <dbReference type="ARBA" id="ARBA00022692"/>
    </source>
</evidence>
<keyword evidence="4" id="KW-0479">Metal-binding</keyword>
<sequence>MVGIWFFGSAAWVFSMVLLGGVTRLTRFGLSMTDWKFTGSLPPLSNEEWLREFDKYKQSPEYKRQSLPDSFECLNLAGKSFGFSDTWIRLDMKPPIRNFFENTSTVQRLMNIETRGDGTKEFVALISTSRASPLAISASPWMIQSKTNFPKRITTTAATTTKVKDLWQRFET</sequence>
<evidence type="ECO:0000313" key="13">
    <source>
        <dbReference type="EMBL" id="KAK7853793.1"/>
    </source>
</evidence>
<dbReference type="Proteomes" id="UP000237347">
    <property type="component" value="Unassembled WGS sequence"/>
</dbReference>
<evidence type="ECO:0000256" key="7">
    <source>
        <dbReference type="ARBA" id="ARBA00023004"/>
    </source>
</evidence>
<evidence type="ECO:0000256" key="4">
    <source>
        <dbReference type="ARBA" id="ARBA00022723"/>
    </source>
</evidence>
<evidence type="ECO:0000256" key="12">
    <source>
        <dbReference type="SAM" id="Phobius"/>
    </source>
</evidence>
<evidence type="ECO:0000256" key="10">
    <source>
        <dbReference type="ARBA" id="ARBA00044501"/>
    </source>
</evidence>